<dbReference type="CDD" id="cd03498">
    <property type="entry name" value="SQR_TypeB_2_TM"/>
    <property type="match status" value="1"/>
</dbReference>
<dbReference type="SUPFAM" id="SSF81343">
    <property type="entry name" value="Fumarate reductase respiratory complex transmembrane subunits"/>
    <property type="match status" value="1"/>
</dbReference>
<name>A0ABT5GJK7_9MICO</name>
<accession>A0ABT5GJK7</accession>
<dbReference type="InterPro" id="IPR011138">
    <property type="entry name" value="Cytochrome_b-558"/>
</dbReference>
<feature type="transmembrane region" description="Helical" evidence="1">
    <location>
        <begin position="214"/>
        <end position="239"/>
    </location>
</feature>
<dbReference type="EMBL" id="JAPFQL010000067">
    <property type="protein sequence ID" value="MDC5698428.1"/>
    <property type="molecule type" value="Genomic_DNA"/>
</dbReference>
<reference evidence="2 3" key="1">
    <citation type="submission" date="2022-11" db="EMBL/GenBank/DDBJ databases">
        <title>Anaerobic phenanthrene biodegradation by a DNRA strain PheN6.</title>
        <authorList>
            <person name="Zhang Z."/>
        </authorList>
    </citation>
    <scope>NUCLEOTIDE SEQUENCE [LARGE SCALE GENOMIC DNA]</scope>
    <source>
        <strain evidence="2 3">PheN6</strain>
    </source>
</reference>
<feature type="transmembrane region" description="Helical" evidence="1">
    <location>
        <begin position="128"/>
        <end position="151"/>
    </location>
</feature>
<keyword evidence="1" id="KW-0812">Transmembrane</keyword>
<feature type="transmembrane region" description="Helical" evidence="1">
    <location>
        <begin position="23"/>
        <end position="42"/>
    </location>
</feature>
<dbReference type="NCBIfam" id="TIGR02046">
    <property type="entry name" value="sdhC_b558_fam"/>
    <property type="match status" value="1"/>
</dbReference>
<evidence type="ECO:0000313" key="2">
    <source>
        <dbReference type="EMBL" id="MDC5698428.1"/>
    </source>
</evidence>
<gene>
    <name evidence="2" type="ORF">OO014_14305</name>
</gene>
<protein>
    <submittedName>
        <fullName evidence="2">Succinate dehydrogenase cytochrome b subunit</fullName>
    </submittedName>
</protein>
<evidence type="ECO:0000256" key="1">
    <source>
        <dbReference type="SAM" id="Phobius"/>
    </source>
</evidence>
<organism evidence="2 3">
    <name type="scientific">Intrasporangium calvum</name>
    <dbReference type="NCBI Taxonomy" id="53358"/>
    <lineage>
        <taxon>Bacteria</taxon>
        <taxon>Bacillati</taxon>
        <taxon>Actinomycetota</taxon>
        <taxon>Actinomycetes</taxon>
        <taxon>Micrococcales</taxon>
        <taxon>Intrasporangiaceae</taxon>
        <taxon>Intrasporangium</taxon>
    </lineage>
</organism>
<sequence length="242" mass="26151">MVPPVATNTLPRTGPASARRTTVFLKMVMAVSGALFVLYVLLHMYGNLKIFSGVEAFDHYAESLRTLLTPILPVGGVLWLLRALLIVSVVAHVWAAAQLWRRANGARSNRYFAKEAARAALTSKAMRWGGIALLLFVIWHLLQFTIVKFNVGPDAAAGNSVGALVISSFQVWWVALIYLLAMIALGMHLYHGVFSASQTLGWSTTAKARARARATATVIALVVAVGFILPPLAILFGIVKGN</sequence>
<evidence type="ECO:0000313" key="3">
    <source>
        <dbReference type="Proteomes" id="UP001150259"/>
    </source>
</evidence>
<proteinExistence type="predicted"/>
<feature type="transmembrane region" description="Helical" evidence="1">
    <location>
        <begin position="77"/>
        <end position="100"/>
    </location>
</feature>
<dbReference type="Proteomes" id="UP001150259">
    <property type="component" value="Unassembled WGS sequence"/>
</dbReference>
<keyword evidence="1" id="KW-1133">Transmembrane helix</keyword>
<dbReference type="InterPro" id="IPR034804">
    <property type="entry name" value="SQR/QFR_C/D"/>
</dbReference>
<keyword evidence="1" id="KW-0472">Membrane</keyword>
<comment type="caution">
    <text evidence="2">The sequence shown here is derived from an EMBL/GenBank/DDBJ whole genome shotgun (WGS) entry which is preliminary data.</text>
</comment>
<dbReference type="Gene3D" id="1.20.1300.10">
    <property type="entry name" value="Fumarate reductase/succinate dehydrogenase, transmembrane subunit"/>
    <property type="match status" value="1"/>
</dbReference>
<keyword evidence="3" id="KW-1185">Reference proteome</keyword>
<feature type="transmembrane region" description="Helical" evidence="1">
    <location>
        <begin position="171"/>
        <end position="193"/>
    </location>
</feature>